<dbReference type="EMBL" id="JACHHU010000008">
    <property type="protein sequence ID" value="MBB6542843.1"/>
    <property type="molecule type" value="Genomic_DNA"/>
</dbReference>
<dbReference type="GO" id="GO:0006508">
    <property type="term" value="P:proteolysis"/>
    <property type="evidence" value="ECO:0007669"/>
    <property type="project" value="UniProtKB-KW"/>
</dbReference>
<evidence type="ECO:0000256" key="6">
    <source>
        <dbReference type="ARBA" id="ARBA00023049"/>
    </source>
</evidence>
<proteinExistence type="inferred from homology"/>
<dbReference type="GO" id="GO:0008270">
    <property type="term" value="F:zinc ion binding"/>
    <property type="evidence" value="ECO:0007669"/>
    <property type="project" value="InterPro"/>
</dbReference>
<dbReference type="PANTHER" id="PTHR11705:SF143">
    <property type="entry name" value="SLL0236 PROTEIN"/>
    <property type="match status" value="1"/>
</dbReference>
<dbReference type="InterPro" id="IPR000834">
    <property type="entry name" value="Peptidase_M14"/>
</dbReference>
<reference evidence="10 11" key="1">
    <citation type="submission" date="2020-08" db="EMBL/GenBank/DDBJ databases">
        <title>Genomic Encyclopedia of Type Strains, Phase IV (KMG-IV): sequencing the most valuable type-strain genomes for metagenomic binning, comparative biology and taxonomic classification.</title>
        <authorList>
            <person name="Goeker M."/>
        </authorList>
    </citation>
    <scope>NUCLEOTIDE SEQUENCE [LARGE SCALE GENOMIC DNA]</scope>
    <source>
        <strain evidence="10 11">DSM 26287</strain>
    </source>
</reference>
<comment type="similarity">
    <text evidence="2 7">Belongs to the peptidase M14 family.</text>
</comment>
<dbReference type="SUPFAM" id="SSF53187">
    <property type="entry name" value="Zn-dependent exopeptidases"/>
    <property type="match status" value="1"/>
</dbReference>
<dbReference type="GO" id="GO:0005615">
    <property type="term" value="C:extracellular space"/>
    <property type="evidence" value="ECO:0007669"/>
    <property type="project" value="TreeGrafter"/>
</dbReference>
<dbReference type="SMART" id="SM00631">
    <property type="entry name" value="Zn_pept"/>
    <property type="match status" value="1"/>
</dbReference>
<dbReference type="Gene3D" id="3.40.630.10">
    <property type="entry name" value="Zn peptidases"/>
    <property type="match status" value="1"/>
</dbReference>
<gene>
    <name evidence="10" type="ORF">HNQ55_001343</name>
</gene>
<dbReference type="PANTHER" id="PTHR11705">
    <property type="entry name" value="PROTEASE FAMILY M14 CARBOXYPEPTIDASE A,B"/>
    <property type="match status" value="1"/>
</dbReference>
<name>A0A7X0NGC8_9GAMM</name>
<evidence type="ECO:0000313" key="11">
    <source>
        <dbReference type="Proteomes" id="UP000537141"/>
    </source>
</evidence>
<evidence type="ECO:0000256" key="5">
    <source>
        <dbReference type="ARBA" id="ARBA00022833"/>
    </source>
</evidence>
<feature type="active site" description="Proton donor/acceptor" evidence="7">
    <location>
        <position position="321"/>
    </location>
</feature>
<evidence type="ECO:0000256" key="1">
    <source>
        <dbReference type="ARBA" id="ARBA00001947"/>
    </source>
</evidence>
<evidence type="ECO:0000259" key="9">
    <source>
        <dbReference type="PROSITE" id="PS52035"/>
    </source>
</evidence>
<dbReference type="PROSITE" id="PS52035">
    <property type="entry name" value="PEPTIDASE_M14"/>
    <property type="match status" value="1"/>
</dbReference>
<dbReference type="GO" id="GO:0004181">
    <property type="term" value="F:metallocarboxypeptidase activity"/>
    <property type="evidence" value="ECO:0007669"/>
    <property type="project" value="InterPro"/>
</dbReference>
<dbReference type="AlphaFoldDB" id="A0A7X0NGC8"/>
<evidence type="ECO:0000256" key="3">
    <source>
        <dbReference type="ARBA" id="ARBA00022670"/>
    </source>
</evidence>
<keyword evidence="8" id="KW-0732">Signal</keyword>
<dbReference type="SUPFAM" id="SSF52317">
    <property type="entry name" value="Class I glutamine amidotransferase-like"/>
    <property type="match status" value="1"/>
</dbReference>
<protein>
    <recommendedName>
        <fullName evidence="9">Peptidase M14 domain-containing protein</fullName>
    </recommendedName>
</protein>
<evidence type="ECO:0000256" key="7">
    <source>
        <dbReference type="PROSITE-ProRule" id="PRU01379"/>
    </source>
</evidence>
<evidence type="ECO:0000256" key="2">
    <source>
        <dbReference type="ARBA" id="ARBA00005988"/>
    </source>
</evidence>
<feature type="domain" description="Peptidase M14" evidence="9">
    <location>
        <begin position="53"/>
        <end position="343"/>
    </location>
</feature>
<evidence type="ECO:0000313" key="10">
    <source>
        <dbReference type="EMBL" id="MBB6542843.1"/>
    </source>
</evidence>
<accession>A0A7X0NGC8</accession>
<organism evidence="10 11">
    <name type="scientific">Thalassotalea piscium</name>
    <dbReference type="NCBI Taxonomy" id="1230533"/>
    <lineage>
        <taxon>Bacteria</taxon>
        <taxon>Pseudomonadati</taxon>
        <taxon>Pseudomonadota</taxon>
        <taxon>Gammaproteobacteria</taxon>
        <taxon>Alteromonadales</taxon>
        <taxon>Colwelliaceae</taxon>
        <taxon>Thalassotalea</taxon>
    </lineage>
</organism>
<evidence type="ECO:0000256" key="4">
    <source>
        <dbReference type="ARBA" id="ARBA00022801"/>
    </source>
</evidence>
<comment type="cofactor">
    <cofactor evidence="1">
        <name>Zn(2+)</name>
        <dbReference type="ChEBI" id="CHEBI:29105"/>
    </cofactor>
</comment>
<feature type="signal peptide" evidence="8">
    <location>
        <begin position="1"/>
        <end position="22"/>
    </location>
</feature>
<keyword evidence="3" id="KW-0645">Protease</keyword>
<keyword evidence="6" id="KW-0482">Metalloprotease</keyword>
<keyword evidence="5" id="KW-0862">Zinc</keyword>
<comment type="caution">
    <text evidence="10">The sequence shown here is derived from an EMBL/GenBank/DDBJ whole genome shotgun (WGS) entry which is preliminary data.</text>
</comment>
<keyword evidence="4" id="KW-0378">Hydrolase</keyword>
<dbReference type="Proteomes" id="UP000537141">
    <property type="component" value="Unassembled WGS sequence"/>
</dbReference>
<feature type="chain" id="PRO_5031567418" description="Peptidase M14 domain-containing protein" evidence="8">
    <location>
        <begin position="23"/>
        <end position="848"/>
    </location>
</feature>
<sequence>MTSRFYTFLIATLVLLSSQANAAKVESYLPTEQNYTSNISKPEQILGFGIGERHARHDQLVSYLSVLANQSERIKLTDIGLTTEYRKQILLTISDPKNLQRLPEILNRKPGEQNDKDPLVVWLGYSVHGDEISGANAAMVVAYHLAASTNTSVEQMLEDTIIVIEPSINPDGMDRFVSWVNTHRGITPNSDPNHIEHHQSWRTGRTNHFGFDLNRDWLLLSQKESRNRLAYFHQYQPHVLGDFHEMSANSSYFFQPGIPTRTHPLTPSRNTELTQIVATFHASALDQENRLYYSQESFDDFYYGKGSTYPDIHGGIGILFEQASSRGFQQDTINGLLTFEYGVKNHVLTSLSTIKGAWKNQQQFKAYRQDFYNSIPKLVKKADFSGYLISEPNDNARLTAFLAKLAMHQIDVFPLKEDYRVDGKVYAKQNSYYIPLAQNQYHVIQALFDQGKNFKDNTFYDVSGWTMPLAMNIDFHKIGRTRGLSLGENTWQPTQKQTTQPLAASYAYVFEWHDFYSPKMLNALLAKGIKAKVATKIFSAEVAGQEKQFLTGSIVIPAGIQQSNDWLSKLNEVVTQYDIPLYSLTTGLTVKGIDLGSNSFSVVKPVKVLLIGGKPTSQYEAADILYYLDNMLNIPVTVVEQARLGGLDLSDYTHVLMIDGNYKGFETSVSKKLETWIKQGGVVFAQKRASKFLADKGILKASFVTKDQINELFTTEELSYQDKEMLSAKKRIAGAIFASNLDRSHPLAYGYSDKQLPLFRNSTLIMEAAKSPFITVAQYHETPLLSGYADSNLVNKIANSSAVIAHSVGKGRVIATSDIMMFRGYWFGSAKIIANSLFFAKAFNASAK</sequence>
<dbReference type="InterPro" id="IPR029062">
    <property type="entry name" value="Class_I_gatase-like"/>
</dbReference>
<keyword evidence="11" id="KW-1185">Reference proteome</keyword>
<dbReference type="Pfam" id="PF00246">
    <property type="entry name" value="Peptidase_M14"/>
    <property type="match status" value="1"/>
</dbReference>
<dbReference type="RefSeq" id="WP_184423655.1">
    <property type="nucleotide sequence ID" value="NZ_AP027362.1"/>
</dbReference>
<evidence type="ECO:0000256" key="8">
    <source>
        <dbReference type="SAM" id="SignalP"/>
    </source>
</evidence>